<dbReference type="RefSeq" id="WP_043775021.1">
    <property type="nucleotide sequence ID" value="NZ_JMQI01000001.1"/>
</dbReference>
<name>A0A066UAN0_9PSEU</name>
<feature type="compositionally biased region" description="Acidic residues" evidence="1">
    <location>
        <begin position="1"/>
        <end position="10"/>
    </location>
</feature>
<evidence type="ECO:0000313" key="3">
    <source>
        <dbReference type="Proteomes" id="UP000027345"/>
    </source>
</evidence>
<reference evidence="2 3" key="1">
    <citation type="submission" date="2014-05" db="EMBL/GenBank/DDBJ databases">
        <title>Draft genome sequence of Amycolatopsis rifamycinica DSM 46095.</title>
        <authorList>
            <person name="Lal R."/>
            <person name="Saxena A."/>
            <person name="Kumari R."/>
            <person name="Mukherjee U."/>
            <person name="Singh P."/>
            <person name="Sangwan N."/>
            <person name="Mahato N.K."/>
        </authorList>
    </citation>
    <scope>NUCLEOTIDE SEQUENCE [LARGE SCALE GENOMIC DNA]</scope>
    <source>
        <strain evidence="2 3">DSM 46095</strain>
    </source>
</reference>
<dbReference type="OrthoDB" id="3618500at2"/>
<proteinExistence type="predicted"/>
<comment type="caution">
    <text evidence="2">The sequence shown here is derived from an EMBL/GenBank/DDBJ whole genome shotgun (WGS) entry which is preliminary data.</text>
</comment>
<keyword evidence="3" id="KW-1185">Reference proteome</keyword>
<feature type="region of interest" description="Disordered" evidence="1">
    <location>
        <begin position="1"/>
        <end position="22"/>
    </location>
</feature>
<gene>
    <name evidence="2" type="ORF">DV20_00235</name>
</gene>
<dbReference type="Proteomes" id="UP000027345">
    <property type="component" value="Unassembled WGS sequence"/>
</dbReference>
<organism evidence="2 3">
    <name type="scientific">Amycolatopsis rifamycinica</name>
    <dbReference type="NCBI Taxonomy" id="287986"/>
    <lineage>
        <taxon>Bacteria</taxon>
        <taxon>Bacillati</taxon>
        <taxon>Actinomycetota</taxon>
        <taxon>Actinomycetes</taxon>
        <taxon>Pseudonocardiales</taxon>
        <taxon>Pseudonocardiaceae</taxon>
        <taxon>Amycolatopsis</taxon>
    </lineage>
</organism>
<evidence type="ECO:0000313" key="2">
    <source>
        <dbReference type="EMBL" id="KDN24155.1"/>
    </source>
</evidence>
<dbReference type="AlphaFoldDB" id="A0A066UAN0"/>
<dbReference type="STRING" id="287986.DV20_00235"/>
<sequence>MRYTDDDPEEPSSVPTSEAEHDRIRGEVAPARWFVARDELPFPVAVVRDIPAVAEAYTRNLRWEPVPPGLELEAVAGEQEAADLLFALATGVRAARRTEGPEYFGFSRNLRPFVDVELVFTVVRRHNGGEEVCVRDGLWIPSKQLRGPYRGVGSFDRSLPLSAEEVEQVTARLSRPRSFLVDDGHDVPRAVVHLDGETERVFGRGLEWKTASLLEEVADHPDWTVTEVAPAQETFEAYQLAQRIRRFKQRQEWGSDAWYFGIYDTLEATLDVDATRLLVKTEAGDKWFGELYVGQGRWQPTRKLDDIWRGLRDDPQLALSPAEAQRIMHRLG</sequence>
<evidence type="ECO:0000256" key="1">
    <source>
        <dbReference type="SAM" id="MobiDB-lite"/>
    </source>
</evidence>
<accession>A0A066UAN0</accession>
<protein>
    <submittedName>
        <fullName evidence="2">Uncharacterized protein</fullName>
    </submittedName>
</protein>
<dbReference type="EMBL" id="JMQI01000001">
    <property type="protein sequence ID" value="KDN24155.1"/>
    <property type="molecule type" value="Genomic_DNA"/>
</dbReference>